<feature type="coiled-coil region" evidence="5">
    <location>
        <begin position="290"/>
        <end position="317"/>
    </location>
</feature>
<evidence type="ECO:0000256" key="3">
    <source>
        <dbReference type="ARBA" id="ARBA00029447"/>
    </source>
</evidence>
<dbReference type="Proteomes" id="UP000242181">
    <property type="component" value="Unassembled WGS sequence"/>
</dbReference>
<dbReference type="CDD" id="cd19411">
    <property type="entry name" value="MCP2201-like_sensor"/>
    <property type="match status" value="1"/>
</dbReference>
<dbReference type="SMART" id="SM00304">
    <property type="entry name" value="HAMP"/>
    <property type="match status" value="2"/>
</dbReference>
<dbReference type="CDD" id="cd11386">
    <property type="entry name" value="MCP_signal"/>
    <property type="match status" value="1"/>
</dbReference>
<evidence type="ECO:0000256" key="6">
    <source>
        <dbReference type="SAM" id="Phobius"/>
    </source>
</evidence>
<gene>
    <name evidence="9" type="ORF">C7I36_06115</name>
</gene>
<evidence type="ECO:0000256" key="1">
    <source>
        <dbReference type="ARBA" id="ARBA00004370"/>
    </source>
</evidence>
<dbReference type="Pfam" id="PF12729">
    <property type="entry name" value="4HB_MCP_1"/>
    <property type="match status" value="1"/>
</dbReference>
<dbReference type="GO" id="GO:0004888">
    <property type="term" value="F:transmembrane signaling receptor activity"/>
    <property type="evidence" value="ECO:0007669"/>
    <property type="project" value="InterPro"/>
</dbReference>
<dbReference type="GO" id="GO:0007165">
    <property type="term" value="P:signal transduction"/>
    <property type="evidence" value="ECO:0007669"/>
    <property type="project" value="UniProtKB-KW"/>
</dbReference>
<dbReference type="InterPro" id="IPR024478">
    <property type="entry name" value="HlyB_4HB_MCP"/>
</dbReference>
<comment type="similarity">
    <text evidence="3">Belongs to the methyl-accepting chemotaxis (MCP) protein family.</text>
</comment>
<sequence length="540" mass="57754">MLRTLTIGQRSALSFGLLGLITIALGIIAMIQFGRIGQVVGTMADTRMPAAITVGELRRDFLLIRLYTLNALYAENAQGRSSALTRLDELDGSFADNMRKMEGLVETPDGKQLLAEVAATKAEYDSLHQRLSAMISGGDLAGAERFRHQGFNELGLKVTDTLNRLGAYQQQRSDQAAEGAHGMISAANLLMGVAIVVAAALVALFALLFSRSLLGPIRKALEVCRTIAGGNLTTEFGDRARDEMGEMIRALAQMQSQLKKTIFDINDSSSQLASTAEELSVVTDQSTRTLQQQSDELEQAATAVNELTAAVEEVARNAAATAQNSDLADDKAQVGRGKVNHTIDTVAELEREITQTMHGVESLAARVKDIGGVLDVIRAIAEQTNLLALNAAIEAARAGDSGRGFAVVADEVRALAHRTQESTKEIEAMMHAIQSDTSTTVGAIKSSTERTVLTRQIAQEAGEALEQIAAAIVQISEQNQTIASAAEEQATVAREVDKNLVNIRDLSVQTSAGANQTSASSTELARLAEQLNLLVNRFRI</sequence>
<dbReference type="InterPro" id="IPR047347">
    <property type="entry name" value="YvaQ-like_sensor"/>
</dbReference>
<dbReference type="AlphaFoldDB" id="A0A2P7R4C4"/>
<dbReference type="Pfam" id="PF00015">
    <property type="entry name" value="MCPsignal"/>
    <property type="match status" value="1"/>
</dbReference>
<keyword evidence="10" id="KW-1185">Reference proteome</keyword>
<name>A0A2P7R4C4_9GAMM</name>
<dbReference type="SMART" id="SM00283">
    <property type="entry name" value="MA"/>
    <property type="match status" value="1"/>
</dbReference>
<dbReference type="CDD" id="cd06225">
    <property type="entry name" value="HAMP"/>
    <property type="match status" value="1"/>
</dbReference>
<keyword evidence="2 4" id="KW-0807">Transducer</keyword>
<evidence type="ECO:0000256" key="4">
    <source>
        <dbReference type="PROSITE-ProRule" id="PRU00284"/>
    </source>
</evidence>
<keyword evidence="6" id="KW-0812">Transmembrane</keyword>
<feature type="domain" description="HAMP" evidence="8">
    <location>
        <begin position="211"/>
        <end position="263"/>
    </location>
</feature>
<dbReference type="Pfam" id="PF00672">
    <property type="entry name" value="HAMP"/>
    <property type="match status" value="1"/>
</dbReference>
<feature type="transmembrane region" description="Helical" evidence="6">
    <location>
        <begin position="12"/>
        <end position="33"/>
    </location>
</feature>
<dbReference type="EMBL" id="PXYH01000006">
    <property type="protein sequence ID" value="PSJ45035.1"/>
    <property type="molecule type" value="Genomic_DNA"/>
</dbReference>
<dbReference type="InterPro" id="IPR003660">
    <property type="entry name" value="HAMP_dom"/>
</dbReference>
<keyword evidence="6" id="KW-1133">Transmembrane helix</keyword>
<evidence type="ECO:0000313" key="9">
    <source>
        <dbReference type="EMBL" id="PSJ45035.1"/>
    </source>
</evidence>
<protein>
    <submittedName>
        <fullName evidence="9">Methyl-accepting chemotaxis protein</fullName>
    </submittedName>
</protein>
<dbReference type="Gene3D" id="1.10.287.950">
    <property type="entry name" value="Methyl-accepting chemotaxis protein"/>
    <property type="match status" value="1"/>
</dbReference>
<proteinExistence type="inferred from homology"/>
<keyword evidence="6" id="KW-0472">Membrane</keyword>
<dbReference type="InterPro" id="IPR004090">
    <property type="entry name" value="Chemotax_Me-accpt_rcpt"/>
</dbReference>
<feature type="domain" description="Methyl-accepting transducer" evidence="7">
    <location>
        <begin position="268"/>
        <end position="504"/>
    </location>
</feature>
<dbReference type="PRINTS" id="PR00260">
    <property type="entry name" value="CHEMTRNSDUCR"/>
</dbReference>
<reference evidence="9 10" key="1">
    <citation type="submission" date="2018-03" db="EMBL/GenBank/DDBJ databases">
        <title>The draft genome of Zobellella taiwanensis JCM 13381.</title>
        <authorList>
            <person name="Liu L."/>
            <person name="Li L."/>
            <person name="Wang T."/>
            <person name="Zhang X."/>
            <person name="Liang L."/>
        </authorList>
    </citation>
    <scope>NUCLEOTIDE SEQUENCE [LARGE SCALE GENOMIC DNA]</scope>
    <source>
        <strain evidence="9 10">JCM 13381</strain>
    </source>
</reference>
<dbReference type="PROSITE" id="PS50885">
    <property type="entry name" value="HAMP"/>
    <property type="match status" value="1"/>
</dbReference>
<dbReference type="GO" id="GO:0006935">
    <property type="term" value="P:chemotaxis"/>
    <property type="evidence" value="ECO:0007669"/>
    <property type="project" value="InterPro"/>
</dbReference>
<dbReference type="SUPFAM" id="SSF58104">
    <property type="entry name" value="Methyl-accepting chemotaxis protein (MCP) signaling domain"/>
    <property type="match status" value="1"/>
</dbReference>
<comment type="subcellular location">
    <subcellularLocation>
        <location evidence="1">Membrane</location>
    </subcellularLocation>
</comment>
<dbReference type="OrthoDB" id="7054443at2"/>
<dbReference type="PROSITE" id="PS50111">
    <property type="entry name" value="CHEMOTAXIS_TRANSDUC_2"/>
    <property type="match status" value="1"/>
</dbReference>
<dbReference type="RefSeq" id="WP_106452832.1">
    <property type="nucleotide sequence ID" value="NZ_PXYH01000006.1"/>
</dbReference>
<dbReference type="InterPro" id="IPR004089">
    <property type="entry name" value="MCPsignal_dom"/>
</dbReference>
<dbReference type="PANTHER" id="PTHR32089:SF120">
    <property type="entry name" value="METHYL-ACCEPTING CHEMOTAXIS PROTEIN TLPQ"/>
    <property type="match status" value="1"/>
</dbReference>
<evidence type="ECO:0000313" key="10">
    <source>
        <dbReference type="Proteomes" id="UP000242181"/>
    </source>
</evidence>
<feature type="transmembrane region" description="Helical" evidence="6">
    <location>
        <begin position="189"/>
        <end position="209"/>
    </location>
</feature>
<accession>A0A2P7R4C4</accession>
<comment type="caution">
    <text evidence="9">The sequence shown here is derived from an EMBL/GenBank/DDBJ whole genome shotgun (WGS) entry which is preliminary data.</text>
</comment>
<dbReference type="PANTHER" id="PTHR32089">
    <property type="entry name" value="METHYL-ACCEPTING CHEMOTAXIS PROTEIN MCPB"/>
    <property type="match status" value="1"/>
</dbReference>
<organism evidence="9 10">
    <name type="scientific">Zobellella taiwanensis</name>
    <dbReference type="NCBI Taxonomy" id="347535"/>
    <lineage>
        <taxon>Bacteria</taxon>
        <taxon>Pseudomonadati</taxon>
        <taxon>Pseudomonadota</taxon>
        <taxon>Gammaproteobacteria</taxon>
        <taxon>Aeromonadales</taxon>
        <taxon>Aeromonadaceae</taxon>
        <taxon>Zobellella</taxon>
    </lineage>
</organism>
<evidence type="ECO:0000256" key="5">
    <source>
        <dbReference type="SAM" id="Coils"/>
    </source>
</evidence>
<keyword evidence="5" id="KW-0175">Coiled coil</keyword>
<dbReference type="FunFam" id="1.10.287.950:FF:000001">
    <property type="entry name" value="Methyl-accepting chemotaxis sensory transducer"/>
    <property type="match status" value="1"/>
</dbReference>
<evidence type="ECO:0000259" key="8">
    <source>
        <dbReference type="PROSITE" id="PS50885"/>
    </source>
</evidence>
<evidence type="ECO:0000259" key="7">
    <source>
        <dbReference type="PROSITE" id="PS50111"/>
    </source>
</evidence>
<dbReference type="GO" id="GO:0016020">
    <property type="term" value="C:membrane"/>
    <property type="evidence" value="ECO:0007669"/>
    <property type="project" value="UniProtKB-SubCell"/>
</dbReference>
<evidence type="ECO:0000256" key="2">
    <source>
        <dbReference type="ARBA" id="ARBA00023224"/>
    </source>
</evidence>